<keyword evidence="3 6" id="KW-0812">Transmembrane</keyword>
<evidence type="ECO:0000256" key="6">
    <source>
        <dbReference type="SAM" id="Phobius"/>
    </source>
</evidence>
<feature type="transmembrane region" description="Helical" evidence="6">
    <location>
        <begin position="140"/>
        <end position="164"/>
    </location>
</feature>
<feature type="transmembrane region" description="Helical" evidence="6">
    <location>
        <begin position="263"/>
        <end position="284"/>
    </location>
</feature>
<protein>
    <submittedName>
        <fullName evidence="8">MFS transporter</fullName>
    </submittedName>
</protein>
<evidence type="ECO:0000313" key="9">
    <source>
        <dbReference type="Proteomes" id="UP000824037"/>
    </source>
</evidence>
<dbReference type="Proteomes" id="UP000824037">
    <property type="component" value="Unassembled WGS sequence"/>
</dbReference>
<feature type="transmembrane region" description="Helical" evidence="6">
    <location>
        <begin position="55"/>
        <end position="73"/>
    </location>
</feature>
<feature type="transmembrane region" description="Helical" evidence="6">
    <location>
        <begin position="296"/>
        <end position="316"/>
    </location>
</feature>
<dbReference type="PANTHER" id="PTHR43124:SF3">
    <property type="entry name" value="CHLORAMPHENICOL EFFLUX PUMP RV0191"/>
    <property type="match status" value="1"/>
</dbReference>
<dbReference type="InterPro" id="IPR011701">
    <property type="entry name" value="MFS"/>
</dbReference>
<comment type="subcellular location">
    <subcellularLocation>
        <location evidence="1">Cell membrane</location>
        <topology evidence="1">Multi-pass membrane protein</topology>
    </subcellularLocation>
</comment>
<feature type="transmembrane region" description="Helical" evidence="6">
    <location>
        <begin position="170"/>
        <end position="190"/>
    </location>
</feature>
<dbReference type="SUPFAM" id="SSF103473">
    <property type="entry name" value="MFS general substrate transporter"/>
    <property type="match status" value="1"/>
</dbReference>
<feature type="transmembrane region" description="Helical" evidence="6">
    <location>
        <begin position="397"/>
        <end position="418"/>
    </location>
</feature>
<dbReference type="GO" id="GO:0005886">
    <property type="term" value="C:plasma membrane"/>
    <property type="evidence" value="ECO:0007669"/>
    <property type="project" value="UniProtKB-SubCell"/>
</dbReference>
<gene>
    <name evidence="8" type="ORF">H9815_20540</name>
</gene>
<dbReference type="InterPro" id="IPR050189">
    <property type="entry name" value="MFS_Efflux_Transporters"/>
</dbReference>
<evidence type="ECO:0000256" key="1">
    <source>
        <dbReference type="ARBA" id="ARBA00004651"/>
    </source>
</evidence>
<evidence type="ECO:0000256" key="4">
    <source>
        <dbReference type="ARBA" id="ARBA00022989"/>
    </source>
</evidence>
<dbReference type="InterPro" id="IPR036259">
    <property type="entry name" value="MFS_trans_sf"/>
</dbReference>
<dbReference type="GO" id="GO:0022857">
    <property type="term" value="F:transmembrane transporter activity"/>
    <property type="evidence" value="ECO:0007669"/>
    <property type="project" value="InterPro"/>
</dbReference>
<accession>A0A9D2EI60</accession>
<dbReference type="PANTHER" id="PTHR43124">
    <property type="entry name" value="PURINE EFFLUX PUMP PBUE"/>
    <property type="match status" value="1"/>
</dbReference>
<feature type="transmembrane region" description="Helical" evidence="6">
    <location>
        <begin position="230"/>
        <end position="251"/>
    </location>
</feature>
<dbReference type="Pfam" id="PF07690">
    <property type="entry name" value="MFS_1"/>
    <property type="match status" value="1"/>
</dbReference>
<organism evidence="8 9">
    <name type="scientific">Candidatus Ruania gallistercoris</name>
    <dbReference type="NCBI Taxonomy" id="2838746"/>
    <lineage>
        <taxon>Bacteria</taxon>
        <taxon>Bacillati</taxon>
        <taxon>Actinomycetota</taxon>
        <taxon>Actinomycetes</taxon>
        <taxon>Micrococcales</taxon>
        <taxon>Ruaniaceae</taxon>
        <taxon>Ruania</taxon>
    </lineage>
</organism>
<feature type="transmembrane region" description="Helical" evidence="6">
    <location>
        <begin position="85"/>
        <end position="104"/>
    </location>
</feature>
<feature type="transmembrane region" description="Helical" evidence="6">
    <location>
        <begin position="358"/>
        <end position="381"/>
    </location>
</feature>
<feature type="transmembrane region" description="Helical" evidence="6">
    <location>
        <begin position="16"/>
        <end position="35"/>
    </location>
</feature>
<sequence>MTSHFSRIDDAVRRSAWLVWLLAVGVYFFGMVHRASLGVAGPDAVVRWEISATELGSFIMVQLGVYAAMQVPAGLAIDRFGPRRVLMVATVVMGTAQLLFAFATAYPVALLARALLGVGDAAVFIAVLRLVAGWFPRRRYALLTMATGLVGMLGNFAATVPLVLALGTWGWTRTFLVTGGISVAYALLLLRPAVAAPYRTDPVRDTVAEAPGPETRGTLHSTWSRRENRLGFFLHQSTMTAGTVISLIWGYPYLTEGLGYNDAAAASLLSVYVLGNLVASLVIGPLAGRKPQWRTALGLGVALVCIGGIATLVLWPGGRPPVAVIGAVFALLATGVPGSQIGFHLARDYNTSRSMSTATGVVNAGGFLASMLVAIMVGIVLDVSAGGAPATLTDYRWALASIAGAGLVTTTAMVLTLLGTRARVLERMAAELPVLVPATERIWDRAWRRLSRHHR</sequence>
<comment type="caution">
    <text evidence="8">The sequence shown here is derived from an EMBL/GenBank/DDBJ whole genome shotgun (WGS) entry which is preliminary data.</text>
</comment>
<dbReference type="InterPro" id="IPR020846">
    <property type="entry name" value="MFS_dom"/>
</dbReference>
<dbReference type="EMBL" id="DXBY01000348">
    <property type="protein sequence ID" value="HIZ38173.1"/>
    <property type="molecule type" value="Genomic_DNA"/>
</dbReference>
<evidence type="ECO:0000256" key="2">
    <source>
        <dbReference type="ARBA" id="ARBA00022475"/>
    </source>
</evidence>
<feature type="domain" description="Major facilitator superfamily (MFS) profile" evidence="7">
    <location>
        <begin position="18"/>
        <end position="423"/>
    </location>
</feature>
<evidence type="ECO:0000256" key="5">
    <source>
        <dbReference type="ARBA" id="ARBA00023136"/>
    </source>
</evidence>
<keyword evidence="5 6" id="KW-0472">Membrane</keyword>
<dbReference type="AlphaFoldDB" id="A0A9D2EI60"/>
<evidence type="ECO:0000259" key="7">
    <source>
        <dbReference type="PROSITE" id="PS50850"/>
    </source>
</evidence>
<dbReference type="Gene3D" id="1.20.1250.20">
    <property type="entry name" value="MFS general substrate transporter like domains"/>
    <property type="match status" value="2"/>
</dbReference>
<feature type="transmembrane region" description="Helical" evidence="6">
    <location>
        <begin position="110"/>
        <end position="128"/>
    </location>
</feature>
<name>A0A9D2EI60_9MICO</name>
<reference evidence="8" key="2">
    <citation type="submission" date="2021-04" db="EMBL/GenBank/DDBJ databases">
        <authorList>
            <person name="Gilroy R."/>
        </authorList>
    </citation>
    <scope>NUCLEOTIDE SEQUENCE</scope>
    <source>
        <strain evidence="8">ChiGjej4B4-7305</strain>
    </source>
</reference>
<reference evidence="8" key="1">
    <citation type="journal article" date="2021" name="PeerJ">
        <title>Extensive microbial diversity within the chicken gut microbiome revealed by metagenomics and culture.</title>
        <authorList>
            <person name="Gilroy R."/>
            <person name="Ravi A."/>
            <person name="Getino M."/>
            <person name="Pursley I."/>
            <person name="Horton D.L."/>
            <person name="Alikhan N.F."/>
            <person name="Baker D."/>
            <person name="Gharbi K."/>
            <person name="Hall N."/>
            <person name="Watson M."/>
            <person name="Adriaenssens E.M."/>
            <person name="Foster-Nyarko E."/>
            <person name="Jarju S."/>
            <person name="Secka A."/>
            <person name="Antonio M."/>
            <person name="Oren A."/>
            <person name="Chaudhuri R.R."/>
            <person name="La Ragione R."/>
            <person name="Hildebrand F."/>
            <person name="Pallen M.J."/>
        </authorList>
    </citation>
    <scope>NUCLEOTIDE SEQUENCE</scope>
    <source>
        <strain evidence="8">ChiGjej4B4-7305</strain>
    </source>
</reference>
<feature type="transmembrane region" description="Helical" evidence="6">
    <location>
        <begin position="322"/>
        <end position="346"/>
    </location>
</feature>
<keyword evidence="2" id="KW-1003">Cell membrane</keyword>
<keyword evidence="4 6" id="KW-1133">Transmembrane helix</keyword>
<evidence type="ECO:0000313" key="8">
    <source>
        <dbReference type="EMBL" id="HIZ38173.1"/>
    </source>
</evidence>
<proteinExistence type="predicted"/>
<evidence type="ECO:0000256" key="3">
    <source>
        <dbReference type="ARBA" id="ARBA00022692"/>
    </source>
</evidence>
<dbReference type="PROSITE" id="PS50850">
    <property type="entry name" value="MFS"/>
    <property type="match status" value="1"/>
</dbReference>